<dbReference type="EMBL" id="AP025292">
    <property type="protein sequence ID" value="BDD00371.1"/>
    <property type="molecule type" value="Genomic_DNA"/>
</dbReference>
<proteinExistence type="predicted"/>
<evidence type="ECO:0000313" key="2">
    <source>
        <dbReference type="Proteomes" id="UP001354989"/>
    </source>
</evidence>
<name>A0ABM7VHD4_9BACT</name>
<protein>
    <submittedName>
        <fullName evidence="1">Uncharacterized protein</fullName>
    </submittedName>
</protein>
<organism evidence="1 2">
    <name type="scientific">Persicobacter psychrovividus</name>
    <dbReference type="NCBI Taxonomy" id="387638"/>
    <lineage>
        <taxon>Bacteria</taxon>
        <taxon>Pseudomonadati</taxon>
        <taxon>Bacteroidota</taxon>
        <taxon>Cytophagia</taxon>
        <taxon>Cytophagales</taxon>
        <taxon>Persicobacteraceae</taxon>
        <taxon>Persicobacter</taxon>
    </lineage>
</organism>
<sequence length="198" mass="23189">MKKPEISAAMHRLGYNNEKMAEGLALLESTAQCFDTYDLHEKNKQDALHKFENTSDLMMSIYQIHCKKIKAIALQNSTVVTPLEFATILPNNYAKWIRKIKTFYFVISTDPLIKNHLWLYNTGEADLEEVERIIFRVENAQENYCYALKEEQKLADKKNKAFLKLNQWMHQFSTTAQRGLAEQPALLELFFESFQQKK</sequence>
<gene>
    <name evidence="1" type="ORF">PEPS_26510</name>
</gene>
<evidence type="ECO:0000313" key="1">
    <source>
        <dbReference type="EMBL" id="BDD00371.1"/>
    </source>
</evidence>
<reference evidence="1 2" key="1">
    <citation type="submission" date="2021-12" db="EMBL/GenBank/DDBJ databases">
        <title>Genome sequencing of bacteria with rrn-lacking chromosome and rrn-plasmid.</title>
        <authorList>
            <person name="Anda M."/>
            <person name="Iwasaki W."/>
        </authorList>
    </citation>
    <scope>NUCLEOTIDE SEQUENCE [LARGE SCALE GENOMIC DNA]</scope>
    <source>
        <strain evidence="1 2">NBRC 101262</strain>
    </source>
</reference>
<dbReference type="Proteomes" id="UP001354989">
    <property type="component" value="Chromosome"/>
</dbReference>
<keyword evidence="2" id="KW-1185">Reference proteome</keyword>
<accession>A0ABM7VHD4</accession>